<evidence type="ECO:0000256" key="1">
    <source>
        <dbReference type="SAM" id="MobiDB-lite"/>
    </source>
</evidence>
<gene>
    <name evidence="2" type="ORF">SKAU_G00036300</name>
</gene>
<protein>
    <submittedName>
        <fullName evidence="2">Uncharacterized protein</fullName>
    </submittedName>
</protein>
<evidence type="ECO:0000313" key="2">
    <source>
        <dbReference type="EMBL" id="KAJ8382852.1"/>
    </source>
</evidence>
<dbReference type="EMBL" id="JAINUF010000001">
    <property type="protein sequence ID" value="KAJ8382852.1"/>
    <property type="molecule type" value="Genomic_DNA"/>
</dbReference>
<reference evidence="2" key="1">
    <citation type="journal article" date="2023" name="Science">
        <title>Genome structures resolve the early diversification of teleost fishes.</title>
        <authorList>
            <person name="Parey E."/>
            <person name="Louis A."/>
            <person name="Montfort J."/>
            <person name="Bouchez O."/>
            <person name="Roques C."/>
            <person name="Iampietro C."/>
            <person name="Lluch J."/>
            <person name="Castinel A."/>
            <person name="Donnadieu C."/>
            <person name="Desvignes T."/>
            <person name="Floi Bucao C."/>
            <person name="Jouanno E."/>
            <person name="Wen M."/>
            <person name="Mejri S."/>
            <person name="Dirks R."/>
            <person name="Jansen H."/>
            <person name="Henkel C."/>
            <person name="Chen W.J."/>
            <person name="Zahm M."/>
            <person name="Cabau C."/>
            <person name="Klopp C."/>
            <person name="Thompson A.W."/>
            <person name="Robinson-Rechavi M."/>
            <person name="Braasch I."/>
            <person name="Lecointre G."/>
            <person name="Bobe J."/>
            <person name="Postlethwait J.H."/>
            <person name="Berthelot C."/>
            <person name="Roest Crollius H."/>
            <person name="Guiguen Y."/>
        </authorList>
    </citation>
    <scope>NUCLEOTIDE SEQUENCE</scope>
    <source>
        <strain evidence="2">WJC10195</strain>
    </source>
</reference>
<feature type="region of interest" description="Disordered" evidence="1">
    <location>
        <begin position="1"/>
        <end position="26"/>
    </location>
</feature>
<sequence>MKEGSEGTAADSPTAGTDPDRGRGYGAVAFESPVRSCHLIQTAGPLAGRTADVIAAVRMPPHARAPQLHSKSLRTDNRCPTSTASAAEALLNDHRLNLCLNPSINTPS</sequence>
<organism evidence="2 3">
    <name type="scientific">Synaphobranchus kaupii</name>
    <name type="common">Kaup's arrowtooth eel</name>
    <dbReference type="NCBI Taxonomy" id="118154"/>
    <lineage>
        <taxon>Eukaryota</taxon>
        <taxon>Metazoa</taxon>
        <taxon>Chordata</taxon>
        <taxon>Craniata</taxon>
        <taxon>Vertebrata</taxon>
        <taxon>Euteleostomi</taxon>
        <taxon>Actinopterygii</taxon>
        <taxon>Neopterygii</taxon>
        <taxon>Teleostei</taxon>
        <taxon>Anguilliformes</taxon>
        <taxon>Synaphobranchidae</taxon>
        <taxon>Synaphobranchus</taxon>
    </lineage>
</organism>
<dbReference type="AlphaFoldDB" id="A0A9Q1GFA7"/>
<evidence type="ECO:0000313" key="3">
    <source>
        <dbReference type="Proteomes" id="UP001152622"/>
    </source>
</evidence>
<dbReference type="Proteomes" id="UP001152622">
    <property type="component" value="Chromosome 1"/>
</dbReference>
<name>A0A9Q1GFA7_SYNKA</name>
<proteinExistence type="predicted"/>
<keyword evidence="3" id="KW-1185">Reference proteome</keyword>
<comment type="caution">
    <text evidence="2">The sequence shown here is derived from an EMBL/GenBank/DDBJ whole genome shotgun (WGS) entry which is preliminary data.</text>
</comment>
<accession>A0A9Q1GFA7</accession>